<feature type="domain" description="MoaB/Mog" evidence="10">
    <location>
        <begin position="177"/>
        <end position="315"/>
    </location>
</feature>
<evidence type="ECO:0000256" key="7">
    <source>
        <dbReference type="ARBA" id="ARBA00023150"/>
    </source>
</evidence>
<comment type="caution">
    <text evidence="11">The sequence shown here is derived from an EMBL/GenBank/DDBJ whole genome shotgun (WGS) entry which is preliminary data.</text>
</comment>
<keyword evidence="7 9" id="KW-0501">Molybdenum cofactor biosynthesis</keyword>
<dbReference type="Pfam" id="PF00994">
    <property type="entry name" value="MoCF_biosynth"/>
    <property type="match status" value="1"/>
</dbReference>
<proteinExistence type="inferred from homology"/>
<comment type="catalytic activity">
    <reaction evidence="8">
        <text>adenylyl-molybdopterin + molybdate = Mo-molybdopterin + AMP + H(+)</text>
        <dbReference type="Rhea" id="RHEA:35047"/>
        <dbReference type="ChEBI" id="CHEBI:15378"/>
        <dbReference type="ChEBI" id="CHEBI:36264"/>
        <dbReference type="ChEBI" id="CHEBI:62727"/>
        <dbReference type="ChEBI" id="CHEBI:71302"/>
        <dbReference type="ChEBI" id="CHEBI:456215"/>
        <dbReference type="EC" id="2.10.1.1"/>
    </reaction>
</comment>
<protein>
    <recommendedName>
        <fullName evidence="5 9">Molybdopterin molybdenumtransferase</fullName>
        <ecNumber evidence="4 9">2.10.1.1</ecNumber>
    </recommendedName>
</protein>
<dbReference type="InterPro" id="IPR036425">
    <property type="entry name" value="MoaB/Mog-like_dom_sf"/>
</dbReference>
<evidence type="ECO:0000259" key="10">
    <source>
        <dbReference type="SMART" id="SM00852"/>
    </source>
</evidence>
<evidence type="ECO:0000256" key="2">
    <source>
        <dbReference type="ARBA" id="ARBA00005046"/>
    </source>
</evidence>
<comment type="function">
    <text evidence="1 9">Catalyzes the insertion of molybdate into adenylated molybdopterin with the concomitant release of AMP.</text>
</comment>
<dbReference type="Pfam" id="PF03453">
    <property type="entry name" value="MoeA_N"/>
    <property type="match status" value="1"/>
</dbReference>
<dbReference type="RefSeq" id="WP_191747614.1">
    <property type="nucleotide sequence ID" value="NZ_JACSQZ010000002.1"/>
</dbReference>
<evidence type="ECO:0000256" key="4">
    <source>
        <dbReference type="ARBA" id="ARBA00013269"/>
    </source>
</evidence>
<dbReference type="InterPro" id="IPR038987">
    <property type="entry name" value="MoeA-like"/>
</dbReference>
<dbReference type="SMART" id="SM00852">
    <property type="entry name" value="MoCF_biosynth"/>
    <property type="match status" value="1"/>
</dbReference>
<sequence length="400" mass="43969">MRSFISLDEAISILNEKVISLGVEEVDLLKGLNRVTSEIVYSKINNPPFNKSAMDGYAIRAEDGFIDNKIKVIDKVFAGGISNKVVSENTAIKIMTGAPIPEGANAVIKQEDVIKDDNNIIIRKEVKKNENVCIMGEDISVGDLLISANKKLDYADIGILASSGINRVKVFKKPKIGFISTGDEVMDVGIELRDGKIYNSNKYSIISRLLELGYEVSEIHHINDDYNEIGKFIEDISKDLDLIITTGGVSVGEKDLLKEAINVTNGEKFFWKITIKPGSAVLFSKVNNCIIISLSGNPTAALTTFELLAKTSLEKLSGLGEIKINREEAILAEGTIKKGFKHRFLRGHYKIENLKQYVYVTQKKSGNGILSSAINSNCIIEVNANDEEKLAGDIVNIIKL</sequence>
<dbReference type="InterPro" id="IPR005110">
    <property type="entry name" value="MoeA_linker/N"/>
</dbReference>
<dbReference type="CDD" id="cd00887">
    <property type="entry name" value="MoeA"/>
    <property type="match status" value="1"/>
</dbReference>
<gene>
    <name evidence="11" type="ORF">H9660_00975</name>
</gene>
<evidence type="ECO:0000256" key="6">
    <source>
        <dbReference type="ARBA" id="ARBA00022505"/>
    </source>
</evidence>
<name>A0ABR8PZV4_9CLOT</name>
<dbReference type="Gene3D" id="3.90.105.10">
    <property type="entry name" value="Molybdopterin biosynthesis moea protein, domain 2"/>
    <property type="match status" value="1"/>
</dbReference>
<dbReference type="InterPro" id="IPR005111">
    <property type="entry name" value="MoeA_C_domain_IV"/>
</dbReference>
<organism evidence="11 12">
    <name type="scientific">Clostridium gallinarum</name>
    <dbReference type="NCBI Taxonomy" id="2762246"/>
    <lineage>
        <taxon>Bacteria</taxon>
        <taxon>Bacillati</taxon>
        <taxon>Bacillota</taxon>
        <taxon>Clostridia</taxon>
        <taxon>Eubacteriales</taxon>
        <taxon>Clostridiaceae</taxon>
        <taxon>Clostridium</taxon>
    </lineage>
</organism>
<evidence type="ECO:0000313" key="12">
    <source>
        <dbReference type="Proteomes" id="UP000640335"/>
    </source>
</evidence>
<dbReference type="InterPro" id="IPR036688">
    <property type="entry name" value="MoeA_C_domain_IV_sf"/>
</dbReference>
<keyword evidence="9" id="KW-0460">Magnesium</keyword>
<keyword evidence="12" id="KW-1185">Reference proteome</keyword>
<dbReference type="NCBIfam" id="TIGR00177">
    <property type="entry name" value="molyb_syn"/>
    <property type="match status" value="1"/>
</dbReference>
<keyword evidence="9" id="KW-0479">Metal-binding</keyword>
<dbReference type="SUPFAM" id="SSF63882">
    <property type="entry name" value="MoeA N-terminal region -like"/>
    <property type="match status" value="1"/>
</dbReference>
<dbReference type="Pfam" id="PF03454">
    <property type="entry name" value="MoeA_C"/>
    <property type="match status" value="1"/>
</dbReference>
<dbReference type="Gene3D" id="2.40.340.10">
    <property type="entry name" value="MoeA, C-terminal, domain IV"/>
    <property type="match status" value="1"/>
</dbReference>
<keyword evidence="6 9" id="KW-0500">Molybdenum</keyword>
<comment type="pathway">
    <text evidence="2 9">Cofactor biosynthesis; molybdopterin biosynthesis.</text>
</comment>
<dbReference type="InterPro" id="IPR001453">
    <property type="entry name" value="MoaB/Mog_dom"/>
</dbReference>
<dbReference type="SUPFAM" id="SSF53218">
    <property type="entry name" value="Molybdenum cofactor biosynthesis proteins"/>
    <property type="match status" value="1"/>
</dbReference>
<dbReference type="Gene3D" id="3.40.980.10">
    <property type="entry name" value="MoaB/Mog-like domain"/>
    <property type="match status" value="1"/>
</dbReference>
<dbReference type="Proteomes" id="UP000640335">
    <property type="component" value="Unassembled WGS sequence"/>
</dbReference>
<dbReference type="PANTHER" id="PTHR10192">
    <property type="entry name" value="MOLYBDOPTERIN BIOSYNTHESIS PROTEIN"/>
    <property type="match status" value="1"/>
</dbReference>
<evidence type="ECO:0000256" key="8">
    <source>
        <dbReference type="ARBA" id="ARBA00047317"/>
    </source>
</evidence>
<dbReference type="EMBL" id="JACSQZ010000002">
    <property type="protein sequence ID" value="MBD7913711.1"/>
    <property type="molecule type" value="Genomic_DNA"/>
</dbReference>
<evidence type="ECO:0000256" key="3">
    <source>
        <dbReference type="ARBA" id="ARBA00010763"/>
    </source>
</evidence>
<evidence type="ECO:0000256" key="9">
    <source>
        <dbReference type="RuleBase" id="RU365090"/>
    </source>
</evidence>
<dbReference type="Gene3D" id="2.170.190.11">
    <property type="entry name" value="Molybdopterin biosynthesis moea protein, domain 3"/>
    <property type="match status" value="1"/>
</dbReference>
<dbReference type="InterPro" id="IPR036135">
    <property type="entry name" value="MoeA_linker/N_sf"/>
</dbReference>
<comment type="cofactor">
    <cofactor evidence="9">
        <name>Mg(2+)</name>
        <dbReference type="ChEBI" id="CHEBI:18420"/>
    </cofactor>
</comment>
<evidence type="ECO:0000256" key="5">
    <source>
        <dbReference type="ARBA" id="ARBA00021108"/>
    </source>
</evidence>
<keyword evidence="9" id="KW-0808">Transferase</keyword>
<dbReference type="PANTHER" id="PTHR10192:SF5">
    <property type="entry name" value="GEPHYRIN"/>
    <property type="match status" value="1"/>
</dbReference>
<accession>A0ABR8PZV4</accession>
<dbReference type="EC" id="2.10.1.1" evidence="4 9"/>
<dbReference type="SUPFAM" id="SSF63867">
    <property type="entry name" value="MoeA C-terminal domain-like"/>
    <property type="match status" value="1"/>
</dbReference>
<evidence type="ECO:0000313" key="11">
    <source>
        <dbReference type="EMBL" id="MBD7913711.1"/>
    </source>
</evidence>
<evidence type="ECO:0000256" key="1">
    <source>
        <dbReference type="ARBA" id="ARBA00002901"/>
    </source>
</evidence>
<comment type="similarity">
    <text evidence="3 9">Belongs to the MoeA family.</text>
</comment>
<reference evidence="11 12" key="1">
    <citation type="submission" date="2020-08" db="EMBL/GenBank/DDBJ databases">
        <title>A Genomic Blueprint of the Chicken Gut Microbiome.</title>
        <authorList>
            <person name="Gilroy R."/>
            <person name="Ravi A."/>
            <person name="Getino M."/>
            <person name="Pursley I."/>
            <person name="Horton D.L."/>
            <person name="Alikhan N.-F."/>
            <person name="Baker D."/>
            <person name="Gharbi K."/>
            <person name="Hall N."/>
            <person name="Watson M."/>
            <person name="Adriaenssens E.M."/>
            <person name="Foster-Nyarko E."/>
            <person name="Jarju S."/>
            <person name="Secka A."/>
            <person name="Antonio M."/>
            <person name="Oren A."/>
            <person name="Chaudhuri R."/>
            <person name="La Ragione R.M."/>
            <person name="Hildebrand F."/>
            <person name="Pallen M.J."/>
        </authorList>
    </citation>
    <scope>NUCLEOTIDE SEQUENCE [LARGE SCALE GENOMIC DNA]</scope>
    <source>
        <strain evidence="11 12">Sa3CUN1</strain>
    </source>
</reference>